<dbReference type="AlphaFoldDB" id="A0A3M0GF13"/>
<dbReference type="EMBL" id="REFV01000002">
    <property type="protein sequence ID" value="RMB63505.1"/>
    <property type="molecule type" value="Genomic_DNA"/>
</dbReference>
<protein>
    <submittedName>
        <fullName evidence="3">Dabb family protein</fullName>
    </submittedName>
</protein>
<dbReference type="InterPro" id="IPR044662">
    <property type="entry name" value="HS1/DABB1-like"/>
</dbReference>
<evidence type="ECO:0000313" key="4">
    <source>
        <dbReference type="Proteomes" id="UP000281985"/>
    </source>
</evidence>
<dbReference type="PROSITE" id="PS51502">
    <property type="entry name" value="S_R_A_B_BARREL"/>
    <property type="match status" value="1"/>
</dbReference>
<gene>
    <name evidence="3" type="ORF">EAX61_03725</name>
</gene>
<reference evidence="3 4" key="1">
    <citation type="submission" date="2018-10" db="EMBL/GenBank/DDBJ databases">
        <title>Dokdonia luteus sp. nov., isolated from sea water.</title>
        <authorList>
            <person name="Zhou L.Y."/>
            <person name="Du Z.J."/>
        </authorList>
    </citation>
    <scope>NUCLEOTIDE SEQUENCE [LARGE SCALE GENOMIC DNA]</scope>
    <source>
        <strain evidence="3 4">SH27</strain>
    </source>
</reference>
<dbReference type="Proteomes" id="UP000281985">
    <property type="component" value="Unassembled WGS sequence"/>
</dbReference>
<sequence length="138" mass="15720">MPKVLLLLLIVVLTTLSGCDEGKTKKSATEQQAVTKIDRTLRHIVLFKFKDNASDQEIKGVINAFEKLPSQIEEISAFEWGINNSPEGLNKDLTHSFLVSFNSEKDRDTYLIHPEHLAFVEVLKPHLDDVLVLDYWTK</sequence>
<dbReference type="SUPFAM" id="SSF54909">
    <property type="entry name" value="Dimeric alpha+beta barrel"/>
    <property type="match status" value="1"/>
</dbReference>
<evidence type="ECO:0000313" key="3">
    <source>
        <dbReference type="EMBL" id="RMB63505.1"/>
    </source>
</evidence>
<dbReference type="PANTHER" id="PTHR33178">
    <property type="match status" value="1"/>
</dbReference>
<accession>A0A3M0GF13</accession>
<comment type="subunit">
    <text evidence="1">Homodimer.</text>
</comment>
<dbReference type="SMART" id="SM00886">
    <property type="entry name" value="Dabb"/>
    <property type="match status" value="1"/>
</dbReference>
<dbReference type="PANTHER" id="PTHR33178:SF10">
    <property type="entry name" value="STRESS-RESPONSE A_B BARREL DOMAIN-CONTAINING PROTEIN"/>
    <property type="match status" value="1"/>
</dbReference>
<keyword evidence="4" id="KW-1185">Reference proteome</keyword>
<evidence type="ECO:0000256" key="1">
    <source>
        <dbReference type="ARBA" id="ARBA00011738"/>
    </source>
</evidence>
<dbReference type="InterPro" id="IPR013097">
    <property type="entry name" value="Dabb"/>
</dbReference>
<dbReference type="PROSITE" id="PS51257">
    <property type="entry name" value="PROKAR_LIPOPROTEIN"/>
    <property type="match status" value="1"/>
</dbReference>
<dbReference type="InterPro" id="IPR011008">
    <property type="entry name" value="Dimeric_a/b-barrel"/>
</dbReference>
<dbReference type="RefSeq" id="WP_121916308.1">
    <property type="nucleotide sequence ID" value="NZ_REFV01000002.1"/>
</dbReference>
<organism evidence="3 4">
    <name type="scientific">Dokdonia sinensis</name>
    <dbReference type="NCBI Taxonomy" id="2479847"/>
    <lineage>
        <taxon>Bacteria</taxon>
        <taxon>Pseudomonadati</taxon>
        <taxon>Bacteroidota</taxon>
        <taxon>Flavobacteriia</taxon>
        <taxon>Flavobacteriales</taxon>
        <taxon>Flavobacteriaceae</taxon>
        <taxon>Dokdonia</taxon>
    </lineage>
</organism>
<proteinExistence type="predicted"/>
<comment type="caution">
    <text evidence="3">The sequence shown here is derived from an EMBL/GenBank/DDBJ whole genome shotgun (WGS) entry which is preliminary data.</text>
</comment>
<feature type="domain" description="Stress-response A/B barrel" evidence="2">
    <location>
        <begin position="41"/>
        <end position="135"/>
    </location>
</feature>
<name>A0A3M0GF13_9FLAO</name>
<dbReference type="Gene3D" id="3.30.70.100">
    <property type="match status" value="1"/>
</dbReference>
<dbReference type="Pfam" id="PF07876">
    <property type="entry name" value="Dabb"/>
    <property type="match status" value="1"/>
</dbReference>
<evidence type="ECO:0000259" key="2">
    <source>
        <dbReference type="PROSITE" id="PS51502"/>
    </source>
</evidence>
<dbReference type="OrthoDB" id="9816070at2"/>